<reference evidence="2 3" key="1">
    <citation type="submission" date="2018-07" db="EMBL/GenBank/DDBJ databases">
        <title>Corallincola holothuriorum sp. nov., a new facultative anaerobe isolated from sea cucumber Apostichopus japonicus.</title>
        <authorList>
            <person name="Xia H."/>
        </authorList>
    </citation>
    <scope>NUCLEOTIDE SEQUENCE [LARGE SCALE GENOMIC DNA]</scope>
    <source>
        <strain evidence="2 3">C4</strain>
    </source>
</reference>
<dbReference type="EMBL" id="QPID01000009">
    <property type="protein sequence ID" value="RCU45730.1"/>
    <property type="molecule type" value="Genomic_DNA"/>
</dbReference>
<feature type="domain" description="Lipocalin-like" evidence="1">
    <location>
        <begin position="35"/>
        <end position="118"/>
    </location>
</feature>
<keyword evidence="3" id="KW-1185">Reference proteome</keyword>
<accession>A0A368N6F9</accession>
<dbReference type="RefSeq" id="WP_114339180.1">
    <property type="nucleotide sequence ID" value="NZ_QPID01000009.1"/>
</dbReference>
<gene>
    <name evidence="2" type="ORF">DU002_14830</name>
</gene>
<evidence type="ECO:0000313" key="3">
    <source>
        <dbReference type="Proteomes" id="UP000252558"/>
    </source>
</evidence>
<organism evidence="2 3">
    <name type="scientific">Corallincola holothuriorum</name>
    <dbReference type="NCBI Taxonomy" id="2282215"/>
    <lineage>
        <taxon>Bacteria</taxon>
        <taxon>Pseudomonadati</taxon>
        <taxon>Pseudomonadota</taxon>
        <taxon>Gammaproteobacteria</taxon>
        <taxon>Alteromonadales</taxon>
        <taxon>Psychromonadaceae</taxon>
        <taxon>Corallincola</taxon>
    </lineage>
</organism>
<dbReference type="InterPro" id="IPR024311">
    <property type="entry name" value="Lipocalin-like"/>
</dbReference>
<comment type="caution">
    <text evidence="2">The sequence shown here is derived from an EMBL/GenBank/DDBJ whole genome shotgun (WGS) entry which is preliminary data.</text>
</comment>
<dbReference type="Pfam" id="PF12702">
    <property type="entry name" value="Lipocalin_3"/>
    <property type="match status" value="1"/>
</dbReference>
<evidence type="ECO:0000259" key="1">
    <source>
        <dbReference type="Pfam" id="PF12702"/>
    </source>
</evidence>
<proteinExistence type="predicted"/>
<dbReference type="Proteomes" id="UP000252558">
    <property type="component" value="Unassembled WGS sequence"/>
</dbReference>
<sequence>MPFSRCASIIGGLLIALFAIVGCEPSSKFELPPDKSSLVGAWLRTQPAGDGYEGIVLEADGRASVLGIGSVQAAHWDWENGSILLAVYEDNTAVELTTTVKRMMVVELDRHTMTLETQSDYFSGVYLRRDDAVSRIVGRVVLPVAQLENDSTLTFTLESDGAVGAESHRLLSHKLRIHSKQADGTVPFSLYFVNADLQQGYDYQLVVELADAGGRHHHHAKHSAAINRNGDPDPELLVNLVPVEVKSQG</sequence>
<dbReference type="PROSITE" id="PS51257">
    <property type="entry name" value="PROKAR_LIPOPROTEIN"/>
    <property type="match status" value="1"/>
</dbReference>
<name>A0A368N6F9_9GAMM</name>
<dbReference type="Gene3D" id="2.40.128.280">
    <property type="match status" value="1"/>
</dbReference>
<protein>
    <recommendedName>
        <fullName evidence="1">Lipocalin-like domain-containing protein</fullName>
    </recommendedName>
</protein>
<evidence type="ECO:0000313" key="2">
    <source>
        <dbReference type="EMBL" id="RCU45730.1"/>
    </source>
</evidence>
<dbReference type="AlphaFoldDB" id="A0A368N6F9"/>